<sequence length="276" mass="29336">MTKFRNASLSEVSTILGWAAKEGWNPGIDDAAAFFQADPNGFFVATNDKNEPLAAISVVNHTADFAFLGLYIVRPVSRGMGTGYGLWQHAIGHAGRRTVGLDGVEAQQGNYAASGFDYAGGTTRFTGQIPAARSAEISLASDHDVPDLITSEAAASGVEKQQYLRAWFQNSPDRTTITYRSQYGLEGFCTVRKCSLGSKIGPLIASNASIAQRLIAHAASLFDGPITLDVPESATGLTALCQQLGLQPGFKTARMYKGPFLPSSAEFFAVTSLELG</sequence>
<feature type="domain" description="N-acetyltransferase" evidence="1">
    <location>
        <begin position="2"/>
        <end position="140"/>
    </location>
</feature>
<name>A0A238JAI3_9RHOB</name>
<dbReference type="PROSITE" id="PS51186">
    <property type="entry name" value="GNAT"/>
    <property type="match status" value="1"/>
</dbReference>
<proteinExistence type="predicted"/>
<dbReference type="Pfam" id="PF18014">
    <property type="entry name" value="Acetyltransf_18"/>
    <property type="match status" value="1"/>
</dbReference>
<dbReference type="InterPro" id="IPR052729">
    <property type="entry name" value="Acyl/Acetyltrans_Enzymes"/>
</dbReference>
<dbReference type="InterPro" id="IPR016181">
    <property type="entry name" value="Acyl_CoA_acyltransferase"/>
</dbReference>
<dbReference type="PANTHER" id="PTHR47237:SF1">
    <property type="entry name" value="SLL0310 PROTEIN"/>
    <property type="match status" value="1"/>
</dbReference>
<reference evidence="3" key="1">
    <citation type="submission" date="2017-05" db="EMBL/GenBank/DDBJ databases">
        <authorList>
            <person name="Rodrigo-Torres L."/>
            <person name="Arahal R. D."/>
            <person name="Lucena T."/>
        </authorList>
    </citation>
    <scope>NUCLEOTIDE SEQUENCE [LARGE SCALE GENOMIC DNA]</scope>
    <source>
        <strain evidence="3">CECT 8649</strain>
    </source>
</reference>
<dbReference type="Gene3D" id="3.40.630.90">
    <property type="match status" value="1"/>
</dbReference>
<gene>
    <name evidence="2" type="ORF">TRP8649_01831</name>
</gene>
<evidence type="ECO:0000313" key="3">
    <source>
        <dbReference type="Proteomes" id="UP000225972"/>
    </source>
</evidence>
<evidence type="ECO:0000259" key="1">
    <source>
        <dbReference type="PROSITE" id="PS51186"/>
    </source>
</evidence>
<dbReference type="Proteomes" id="UP000225972">
    <property type="component" value="Unassembled WGS sequence"/>
</dbReference>
<dbReference type="RefSeq" id="WP_099244098.1">
    <property type="nucleotide sequence ID" value="NZ_FXXP01000001.1"/>
</dbReference>
<dbReference type="PANTHER" id="PTHR47237">
    <property type="entry name" value="SLL0310 PROTEIN"/>
    <property type="match status" value="1"/>
</dbReference>
<dbReference type="Gene3D" id="3.40.630.30">
    <property type="match status" value="1"/>
</dbReference>
<dbReference type="SUPFAM" id="SSF55729">
    <property type="entry name" value="Acyl-CoA N-acyltransferases (Nat)"/>
    <property type="match status" value="1"/>
</dbReference>
<organism evidence="2 3">
    <name type="scientific">Pelagimonas phthalicica</name>
    <dbReference type="NCBI Taxonomy" id="1037362"/>
    <lineage>
        <taxon>Bacteria</taxon>
        <taxon>Pseudomonadati</taxon>
        <taxon>Pseudomonadota</taxon>
        <taxon>Alphaproteobacteria</taxon>
        <taxon>Rhodobacterales</taxon>
        <taxon>Roseobacteraceae</taxon>
        <taxon>Pelagimonas</taxon>
    </lineage>
</organism>
<dbReference type="GO" id="GO:0016747">
    <property type="term" value="F:acyltransferase activity, transferring groups other than amino-acyl groups"/>
    <property type="evidence" value="ECO:0007669"/>
    <property type="project" value="InterPro"/>
</dbReference>
<dbReference type="Pfam" id="PF00583">
    <property type="entry name" value="Acetyltransf_1"/>
    <property type="match status" value="1"/>
</dbReference>
<dbReference type="AlphaFoldDB" id="A0A238JAI3"/>
<dbReference type="InterPro" id="IPR000182">
    <property type="entry name" value="GNAT_dom"/>
</dbReference>
<dbReference type="EMBL" id="FXXP01000001">
    <property type="protein sequence ID" value="SMX27721.1"/>
    <property type="molecule type" value="Genomic_DNA"/>
</dbReference>
<evidence type="ECO:0000313" key="2">
    <source>
        <dbReference type="EMBL" id="SMX27721.1"/>
    </source>
</evidence>
<dbReference type="OrthoDB" id="20916at2"/>
<dbReference type="InterPro" id="IPR041496">
    <property type="entry name" value="YitH/HolE_GNAT"/>
</dbReference>
<protein>
    <recommendedName>
        <fullName evidence="1">N-acetyltransferase domain-containing protein</fullName>
    </recommendedName>
</protein>
<dbReference type="CDD" id="cd04301">
    <property type="entry name" value="NAT_SF"/>
    <property type="match status" value="1"/>
</dbReference>
<accession>A0A238JAI3</accession>
<keyword evidence="3" id="KW-1185">Reference proteome</keyword>